<evidence type="ECO:0000313" key="4">
    <source>
        <dbReference type="EMBL" id="ALS24244.1"/>
    </source>
</evidence>
<dbReference type="InterPro" id="IPR023476">
    <property type="entry name" value="Pep_tRNA_hydro_II_dom_sf"/>
</dbReference>
<protein>
    <recommendedName>
        <fullName evidence="1">peptidyl-tRNA hydrolase</fullName>
        <ecNumber evidence="1">3.1.1.29</ecNumber>
    </recommendedName>
</protein>
<dbReference type="SUPFAM" id="SSF102462">
    <property type="entry name" value="Peptidyl-tRNA hydrolase II"/>
    <property type="match status" value="1"/>
</dbReference>
<comment type="catalytic activity">
    <reaction evidence="3">
        <text>an N-acyl-L-alpha-aminoacyl-tRNA + H2O = an N-acyl-L-amino acid + a tRNA + H(+)</text>
        <dbReference type="Rhea" id="RHEA:54448"/>
        <dbReference type="Rhea" id="RHEA-COMP:10123"/>
        <dbReference type="Rhea" id="RHEA-COMP:13883"/>
        <dbReference type="ChEBI" id="CHEBI:15377"/>
        <dbReference type="ChEBI" id="CHEBI:15378"/>
        <dbReference type="ChEBI" id="CHEBI:59874"/>
        <dbReference type="ChEBI" id="CHEBI:78442"/>
        <dbReference type="ChEBI" id="CHEBI:138191"/>
        <dbReference type="EC" id="3.1.1.29"/>
    </reaction>
</comment>
<dbReference type="PATRIC" id="fig|162209.4.peg.4173"/>
<proteinExistence type="predicted"/>
<dbReference type="AlphaFoldDB" id="A0A0U2W6R3"/>
<sequence>MKQTDQDIVQYYAVNEQLVANPGKLAVQVAHAAATMTLHYLLNDSRYYEVFQAWLNNGQKKVVLQGPEERLRQLANEGFPSIRDAGLMENPEGFLTVVVLPPMNKKVAEERIAGLKVL</sequence>
<evidence type="ECO:0000256" key="1">
    <source>
        <dbReference type="ARBA" id="ARBA00013260"/>
    </source>
</evidence>
<dbReference type="RefSeq" id="WP_062409964.1">
    <property type="nucleotide sequence ID" value="NZ_CP013652.1"/>
</dbReference>
<gene>
    <name evidence="4" type="ORF">IJ22_39320</name>
</gene>
<dbReference type="GO" id="GO:0004045">
    <property type="term" value="F:peptidyl-tRNA hydrolase activity"/>
    <property type="evidence" value="ECO:0007669"/>
    <property type="project" value="UniProtKB-EC"/>
</dbReference>
<keyword evidence="2 4" id="KW-0378">Hydrolase</keyword>
<dbReference type="OrthoDB" id="2867343at2"/>
<keyword evidence="5" id="KW-1185">Reference proteome</keyword>
<evidence type="ECO:0000256" key="2">
    <source>
        <dbReference type="ARBA" id="ARBA00022801"/>
    </source>
</evidence>
<dbReference type="InterPro" id="IPR002833">
    <property type="entry name" value="PTH2"/>
</dbReference>
<name>A0A0U2W6R3_9BACL</name>
<dbReference type="Gene3D" id="3.40.1490.10">
    <property type="entry name" value="Bit1"/>
    <property type="match status" value="1"/>
</dbReference>
<dbReference type="Pfam" id="PF01981">
    <property type="entry name" value="PTH2"/>
    <property type="match status" value="1"/>
</dbReference>
<dbReference type="Proteomes" id="UP000061660">
    <property type="component" value="Chromosome"/>
</dbReference>
<accession>A0A0U2W6R3</accession>
<evidence type="ECO:0000313" key="5">
    <source>
        <dbReference type="Proteomes" id="UP000061660"/>
    </source>
</evidence>
<organism evidence="4 5">
    <name type="scientific">Paenibacillus naphthalenovorans</name>
    <dbReference type="NCBI Taxonomy" id="162209"/>
    <lineage>
        <taxon>Bacteria</taxon>
        <taxon>Bacillati</taxon>
        <taxon>Bacillota</taxon>
        <taxon>Bacilli</taxon>
        <taxon>Bacillales</taxon>
        <taxon>Paenibacillaceae</taxon>
        <taxon>Paenibacillus</taxon>
    </lineage>
</organism>
<dbReference type="KEGG" id="pnp:IJ22_39320"/>
<reference evidence="5" key="1">
    <citation type="submission" date="2015-12" db="EMBL/GenBank/DDBJ databases">
        <title>Complete genome sequences of two moderately thermophilic Paenibacillus species.</title>
        <authorList>
            <person name="Butler R.III."/>
            <person name="Wang J."/>
            <person name="Stark B.C."/>
            <person name="Pombert J.-F."/>
        </authorList>
    </citation>
    <scope>NUCLEOTIDE SEQUENCE [LARGE SCALE GENOMIC DNA]</scope>
    <source>
        <strain evidence="5">32O-Y</strain>
    </source>
</reference>
<reference evidence="4 5" key="2">
    <citation type="journal article" date="2016" name="Genome Announc.">
        <title>Complete Genome Sequences of Two Interactive Moderate Thermophiles, Paenibacillus napthalenovorans 32O-Y and Paenibacillus sp. 32O-W.</title>
        <authorList>
            <person name="Butler R.R.III."/>
            <person name="Wang J."/>
            <person name="Stark B.C."/>
            <person name="Pombert J.F."/>
        </authorList>
    </citation>
    <scope>NUCLEOTIDE SEQUENCE [LARGE SCALE GENOMIC DNA]</scope>
    <source>
        <strain evidence="4 5">32O-Y</strain>
    </source>
</reference>
<dbReference type="EC" id="3.1.1.29" evidence="1"/>
<evidence type="ECO:0000256" key="3">
    <source>
        <dbReference type="ARBA" id="ARBA00048707"/>
    </source>
</evidence>
<dbReference type="EMBL" id="CP013652">
    <property type="protein sequence ID" value="ALS24244.1"/>
    <property type="molecule type" value="Genomic_DNA"/>
</dbReference>